<keyword evidence="5" id="KW-0963">Cytoplasm</keyword>
<organism evidence="8 9">
    <name type="scientific">Methanosarcina mazei WWM610</name>
    <dbReference type="NCBI Taxonomy" id="1434117"/>
    <lineage>
        <taxon>Archaea</taxon>
        <taxon>Methanobacteriati</taxon>
        <taxon>Methanobacteriota</taxon>
        <taxon>Stenosarchaea group</taxon>
        <taxon>Methanomicrobia</taxon>
        <taxon>Methanosarcinales</taxon>
        <taxon>Methanosarcinaceae</taxon>
        <taxon>Methanosarcina</taxon>
    </lineage>
</organism>
<dbReference type="Pfam" id="PF00808">
    <property type="entry name" value="CBFD_NFYB_HMF"/>
    <property type="match status" value="1"/>
</dbReference>
<gene>
    <name evidence="8" type="ORF">MSMAW_2786</name>
</gene>
<dbReference type="InterPro" id="IPR050947">
    <property type="entry name" value="Archaeal_histone_HMF"/>
</dbReference>
<feature type="domain" description="Transcription factor CBF/NF-Y/archaeal histone" evidence="7">
    <location>
        <begin position="1"/>
        <end position="44"/>
    </location>
</feature>
<comment type="similarity">
    <text evidence="3">Belongs to the archaeal histone HMF family.</text>
</comment>
<dbReference type="InterPro" id="IPR009072">
    <property type="entry name" value="Histone-fold"/>
</dbReference>
<evidence type="ECO:0000256" key="2">
    <source>
        <dbReference type="ARBA" id="ARBA00004496"/>
    </source>
</evidence>
<dbReference type="InterPro" id="IPR050004">
    <property type="entry name" value="HmfB-like"/>
</dbReference>
<dbReference type="GO" id="GO:0005737">
    <property type="term" value="C:cytoplasm"/>
    <property type="evidence" value="ECO:0007669"/>
    <property type="project" value="UniProtKB-SubCell"/>
</dbReference>
<dbReference type="GO" id="GO:0046982">
    <property type="term" value="F:protein heterodimerization activity"/>
    <property type="evidence" value="ECO:0007669"/>
    <property type="project" value="InterPro"/>
</dbReference>
<sequence length="48" mass="5276">MSESAGMALTEILEEYGLQISKEAIKLAEHAGRKTVKAEDIKLAKEML</sequence>
<dbReference type="PANTHER" id="PTHR47828">
    <property type="entry name" value="ARCHAEAL HISTONE A"/>
    <property type="match status" value="1"/>
</dbReference>
<dbReference type="GO" id="GO:0003677">
    <property type="term" value="F:DNA binding"/>
    <property type="evidence" value="ECO:0007669"/>
    <property type="project" value="UniProtKB-KW"/>
</dbReference>
<keyword evidence="4" id="KW-0158">Chromosome</keyword>
<proteinExistence type="inferred from homology"/>
<reference evidence="8 9" key="1">
    <citation type="submission" date="2014-07" db="EMBL/GenBank/DDBJ databases">
        <title>Methanogenic archaea and the global carbon cycle.</title>
        <authorList>
            <person name="Henriksen J.R."/>
            <person name="Luke J."/>
            <person name="Reinhart S."/>
            <person name="Benedict M.N."/>
            <person name="Youngblut N.D."/>
            <person name="Metcalf M.E."/>
            <person name="Whitaker R.J."/>
            <person name="Metcalf W.W."/>
        </authorList>
    </citation>
    <scope>NUCLEOTIDE SEQUENCE [LARGE SCALE GENOMIC DNA]</scope>
    <source>
        <strain evidence="8 9">WWM610</strain>
    </source>
</reference>
<dbReference type="EMBL" id="CP009509">
    <property type="protein sequence ID" value="AKB41777.1"/>
    <property type="molecule type" value="Genomic_DNA"/>
</dbReference>
<dbReference type="Gene3D" id="1.10.20.10">
    <property type="entry name" value="Histone, subunit A"/>
    <property type="match status" value="1"/>
</dbReference>
<dbReference type="HOGENOM" id="CLU_3148000_0_0_2"/>
<evidence type="ECO:0000256" key="6">
    <source>
        <dbReference type="ARBA" id="ARBA00023125"/>
    </source>
</evidence>
<evidence type="ECO:0000256" key="4">
    <source>
        <dbReference type="ARBA" id="ARBA00022454"/>
    </source>
</evidence>
<evidence type="ECO:0000259" key="7">
    <source>
        <dbReference type="Pfam" id="PF00808"/>
    </source>
</evidence>
<dbReference type="SUPFAM" id="SSF47113">
    <property type="entry name" value="Histone-fold"/>
    <property type="match status" value="1"/>
</dbReference>
<evidence type="ECO:0000256" key="1">
    <source>
        <dbReference type="ARBA" id="ARBA00004286"/>
    </source>
</evidence>
<dbReference type="AlphaFoldDB" id="A0A0E3PYN2"/>
<evidence type="ECO:0000313" key="8">
    <source>
        <dbReference type="EMBL" id="AKB41777.1"/>
    </source>
</evidence>
<dbReference type="NCBIfam" id="NF043032">
    <property type="entry name" value="archaea_histone"/>
    <property type="match status" value="1"/>
</dbReference>
<dbReference type="GO" id="GO:0005694">
    <property type="term" value="C:chromosome"/>
    <property type="evidence" value="ECO:0007669"/>
    <property type="project" value="UniProtKB-SubCell"/>
</dbReference>
<name>A0A0E3PYN2_METMZ</name>
<evidence type="ECO:0000313" key="9">
    <source>
        <dbReference type="Proteomes" id="UP000033058"/>
    </source>
</evidence>
<evidence type="ECO:0000256" key="5">
    <source>
        <dbReference type="ARBA" id="ARBA00022490"/>
    </source>
</evidence>
<dbReference type="InterPro" id="IPR003958">
    <property type="entry name" value="CBFA_NFYB_domain"/>
</dbReference>
<comment type="subcellular location">
    <subcellularLocation>
        <location evidence="1">Chromosome</location>
    </subcellularLocation>
    <subcellularLocation>
        <location evidence="2">Cytoplasm</location>
    </subcellularLocation>
</comment>
<dbReference type="CDD" id="cd22909">
    <property type="entry name" value="HFD_archaea_histone-like"/>
    <property type="match status" value="1"/>
</dbReference>
<dbReference type="PATRIC" id="fig|1434117.4.peg.3542"/>
<keyword evidence="6" id="KW-0238">DNA-binding</keyword>
<dbReference type="PANTHER" id="PTHR47828:SF1">
    <property type="entry name" value="ARCHAEAL HISTONE A"/>
    <property type="match status" value="1"/>
</dbReference>
<evidence type="ECO:0000256" key="3">
    <source>
        <dbReference type="ARBA" id="ARBA00008264"/>
    </source>
</evidence>
<dbReference type="Proteomes" id="UP000033058">
    <property type="component" value="Chromosome"/>
</dbReference>
<protein>
    <submittedName>
        <fullName evidence="8">Archaeal histone</fullName>
    </submittedName>
</protein>
<accession>A0A0E3PYN2</accession>